<evidence type="ECO:0000259" key="3">
    <source>
        <dbReference type="PROSITE" id="PS50240"/>
    </source>
</evidence>
<comment type="caution">
    <text evidence="4">The sequence shown here is derived from an EMBL/GenBank/DDBJ whole genome shotgun (WGS) entry which is preliminary data.</text>
</comment>
<dbReference type="PROSITE" id="PS50240">
    <property type="entry name" value="TRYPSIN_DOM"/>
    <property type="match status" value="1"/>
</dbReference>
<evidence type="ECO:0000256" key="2">
    <source>
        <dbReference type="ARBA" id="ARBA00023157"/>
    </source>
</evidence>
<evidence type="ECO:0000313" key="5">
    <source>
        <dbReference type="Proteomes" id="UP000321617"/>
    </source>
</evidence>
<evidence type="ECO:0000256" key="1">
    <source>
        <dbReference type="ARBA" id="ARBA00007664"/>
    </source>
</evidence>
<dbReference type="PRINTS" id="PR00722">
    <property type="entry name" value="CHYMOTRYPSIN"/>
</dbReference>
<keyword evidence="5" id="KW-1185">Reference proteome</keyword>
<gene>
    <name evidence="4" type="ORF">LX16_2000</name>
</gene>
<dbReference type="PROSITE" id="PS00134">
    <property type="entry name" value="TRYPSIN_HIS"/>
    <property type="match status" value="1"/>
</dbReference>
<dbReference type="GO" id="GO:0006508">
    <property type="term" value="P:proteolysis"/>
    <property type="evidence" value="ECO:0007669"/>
    <property type="project" value="InterPro"/>
</dbReference>
<keyword evidence="2" id="KW-1015">Disulfide bond</keyword>
<reference evidence="4 5" key="1">
    <citation type="journal article" date="2013" name="Stand. Genomic Sci.">
        <title>Genomic Encyclopedia of Type Strains, Phase I: The one thousand microbial genomes (KMG-I) project.</title>
        <authorList>
            <person name="Kyrpides N.C."/>
            <person name="Woyke T."/>
            <person name="Eisen J.A."/>
            <person name="Garrity G."/>
            <person name="Lilburn T.G."/>
            <person name="Beck B.J."/>
            <person name="Whitman W.B."/>
            <person name="Hugenholtz P."/>
            <person name="Klenk H.P."/>
        </authorList>
    </citation>
    <scope>NUCLEOTIDE SEQUENCE [LARGE SCALE GENOMIC DNA]</scope>
    <source>
        <strain evidence="4 5">DSM 45044</strain>
    </source>
</reference>
<comment type="similarity">
    <text evidence="1">Belongs to the peptidase S1 family.</text>
</comment>
<dbReference type="AlphaFoldDB" id="A0A562VEG1"/>
<accession>A0A562VEG1</accession>
<dbReference type="Gene3D" id="2.40.10.10">
    <property type="entry name" value="Trypsin-like serine proteases"/>
    <property type="match status" value="1"/>
</dbReference>
<organism evidence="4 5">
    <name type="scientific">Stackebrandtia albiflava</name>
    <dbReference type="NCBI Taxonomy" id="406432"/>
    <lineage>
        <taxon>Bacteria</taxon>
        <taxon>Bacillati</taxon>
        <taxon>Actinomycetota</taxon>
        <taxon>Actinomycetes</taxon>
        <taxon>Glycomycetales</taxon>
        <taxon>Glycomycetaceae</taxon>
        <taxon>Stackebrandtia</taxon>
    </lineage>
</organism>
<dbReference type="InterPro" id="IPR001254">
    <property type="entry name" value="Trypsin_dom"/>
</dbReference>
<dbReference type="Proteomes" id="UP000321617">
    <property type="component" value="Unassembled WGS sequence"/>
</dbReference>
<protein>
    <submittedName>
        <fullName evidence="4">Trypsin</fullName>
    </submittedName>
</protein>
<dbReference type="GO" id="GO:0004252">
    <property type="term" value="F:serine-type endopeptidase activity"/>
    <property type="evidence" value="ECO:0007669"/>
    <property type="project" value="InterPro"/>
</dbReference>
<dbReference type="InterPro" id="IPR001314">
    <property type="entry name" value="Peptidase_S1A"/>
</dbReference>
<dbReference type="EMBL" id="VLLL01000005">
    <property type="protein sequence ID" value="TWJ16273.1"/>
    <property type="molecule type" value="Genomic_DNA"/>
</dbReference>
<dbReference type="CDD" id="cd00190">
    <property type="entry name" value="Tryp_SPc"/>
    <property type="match status" value="1"/>
</dbReference>
<dbReference type="SMART" id="SM00020">
    <property type="entry name" value="Tryp_SPc"/>
    <property type="match status" value="1"/>
</dbReference>
<dbReference type="InterPro" id="IPR050430">
    <property type="entry name" value="Peptidase_S1"/>
</dbReference>
<dbReference type="PANTHER" id="PTHR24276:SF98">
    <property type="entry name" value="FI18310P1-RELATED"/>
    <property type="match status" value="1"/>
</dbReference>
<dbReference type="Pfam" id="PF00089">
    <property type="entry name" value="Trypsin"/>
    <property type="match status" value="1"/>
</dbReference>
<dbReference type="SUPFAM" id="SSF50494">
    <property type="entry name" value="Trypsin-like serine proteases"/>
    <property type="match status" value="1"/>
</dbReference>
<name>A0A562VEG1_9ACTN</name>
<dbReference type="PANTHER" id="PTHR24276">
    <property type="entry name" value="POLYSERASE-RELATED"/>
    <property type="match status" value="1"/>
</dbReference>
<sequence>MRLEDAAAAPSMRSLWRGTVVMPTDRVSAAASCLHGASSSHTATERLQVNRRTLAIAATAALTGLSLLGAGPAHATEYDTTTVGVNIVGGSPATEDYEFMASLQYKDQGDRHSPVRCGASLISYKWLVTAAHCIAGGDGTPLDPSEYTVSLGSTDHTAGTEIDIEKFVPHPSWGEFGESMGDIGLIKLTRSAPYGLEKVRTAPAPAVGSDVRVLGWGFTAVDDPASMPTELQELDTTLLDRESCVHGDFYDITDNDICVDVDPGVQGPCTGDSGGPALHEVNGRWVVIGVNSRGPGETGCINGTQVYTATAPYYKWIVSHLLNDV</sequence>
<proteinExistence type="inferred from homology"/>
<feature type="domain" description="Peptidase S1" evidence="3">
    <location>
        <begin position="87"/>
        <end position="322"/>
    </location>
</feature>
<dbReference type="InterPro" id="IPR009003">
    <property type="entry name" value="Peptidase_S1_PA"/>
</dbReference>
<evidence type="ECO:0000313" key="4">
    <source>
        <dbReference type="EMBL" id="TWJ16273.1"/>
    </source>
</evidence>
<dbReference type="InterPro" id="IPR043504">
    <property type="entry name" value="Peptidase_S1_PA_chymotrypsin"/>
</dbReference>
<dbReference type="InterPro" id="IPR018114">
    <property type="entry name" value="TRYPSIN_HIS"/>
</dbReference>